<dbReference type="EMBL" id="JACVVK020000423">
    <property type="protein sequence ID" value="KAK7474834.1"/>
    <property type="molecule type" value="Genomic_DNA"/>
</dbReference>
<reference evidence="2 3" key="1">
    <citation type="journal article" date="2023" name="Sci. Data">
        <title>Genome assembly of the Korean intertidal mud-creeper Batillaria attramentaria.</title>
        <authorList>
            <person name="Patra A.K."/>
            <person name="Ho P.T."/>
            <person name="Jun S."/>
            <person name="Lee S.J."/>
            <person name="Kim Y."/>
            <person name="Won Y.J."/>
        </authorList>
    </citation>
    <scope>NUCLEOTIDE SEQUENCE [LARGE SCALE GENOMIC DNA]</scope>
    <source>
        <strain evidence="2">Wonlab-2016</strain>
    </source>
</reference>
<protein>
    <submittedName>
        <fullName evidence="2">Uncharacterized protein</fullName>
    </submittedName>
</protein>
<evidence type="ECO:0000313" key="3">
    <source>
        <dbReference type="Proteomes" id="UP001519460"/>
    </source>
</evidence>
<dbReference type="AlphaFoldDB" id="A0ABD0JIP7"/>
<gene>
    <name evidence="2" type="ORF">BaRGS_00033906</name>
</gene>
<sequence length="116" mass="12568">MAGQQRRLARRGHCQVPIIIGSDNDFGASYMASRACEIRQAASNLVPNTHALRHSQDILRPLCKHKPRADYPPLCAMYSAAHASLLPDSGHPPASINAGMGDQGRTLETSCPHQTK</sequence>
<dbReference type="Proteomes" id="UP001519460">
    <property type="component" value="Unassembled WGS sequence"/>
</dbReference>
<keyword evidence="3" id="KW-1185">Reference proteome</keyword>
<comment type="caution">
    <text evidence="2">The sequence shown here is derived from an EMBL/GenBank/DDBJ whole genome shotgun (WGS) entry which is preliminary data.</text>
</comment>
<feature type="region of interest" description="Disordered" evidence="1">
    <location>
        <begin position="88"/>
        <end position="116"/>
    </location>
</feature>
<feature type="compositionally biased region" description="Polar residues" evidence="1">
    <location>
        <begin position="106"/>
        <end position="116"/>
    </location>
</feature>
<name>A0ABD0JIP7_9CAEN</name>
<accession>A0ABD0JIP7</accession>
<evidence type="ECO:0000313" key="2">
    <source>
        <dbReference type="EMBL" id="KAK7474834.1"/>
    </source>
</evidence>
<evidence type="ECO:0000256" key="1">
    <source>
        <dbReference type="SAM" id="MobiDB-lite"/>
    </source>
</evidence>
<proteinExistence type="predicted"/>
<organism evidence="2 3">
    <name type="scientific">Batillaria attramentaria</name>
    <dbReference type="NCBI Taxonomy" id="370345"/>
    <lineage>
        <taxon>Eukaryota</taxon>
        <taxon>Metazoa</taxon>
        <taxon>Spiralia</taxon>
        <taxon>Lophotrochozoa</taxon>
        <taxon>Mollusca</taxon>
        <taxon>Gastropoda</taxon>
        <taxon>Caenogastropoda</taxon>
        <taxon>Sorbeoconcha</taxon>
        <taxon>Cerithioidea</taxon>
        <taxon>Batillariidae</taxon>
        <taxon>Batillaria</taxon>
    </lineage>
</organism>